<evidence type="ECO:0000313" key="2">
    <source>
        <dbReference type="Proteomes" id="UP000494165"/>
    </source>
</evidence>
<gene>
    <name evidence="1" type="ORF">CLODIP_2_CD00164</name>
</gene>
<keyword evidence="2" id="KW-1185">Reference proteome</keyword>
<dbReference type="AlphaFoldDB" id="A0A8S1DBN6"/>
<dbReference type="SUPFAM" id="SSF52058">
    <property type="entry name" value="L domain-like"/>
    <property type="match status" value="1"/>
</dbReference>
<dbReference type="Proteomes" id="UP000494165">
    <property type="component" value="Unassembled WGS sequence"/>
</dbReference>
<dbReference type="EMBL" id="CADEPI010000151">
    <property type="protein sequence ID" value="CAB3377829.1"/>
    <property type="molecule type" value="Genomic_DNA"/>
</dbReference>
<name>A0A8S1DBN6_9INSE</name>
<reference evidence="1 2" key="1">
    <citation type="submission" date="2020-04" db="EMBL/GenBank/DDBJ databases">
        <authorList>
            <person name="Alioto T."/>
            <person name="Alioto T."/>
            <person name="Gomez Garrido J."/>
        </authorList>
    </citation>
    <scope>NUCLEOTIDE SEQUENCE [LARGE SCALE GENOMIC DNA]</scope>
</reference>
<organism evidence="1 2">
    <name type="scientific">Cloeon dipterum</name>
    <dbReference type="NCBI Taxonomy" id="197152"/>
    <lineage>
        <taxon>Eukaryota</taxon>
        <taxon>Metazoa</taxon>
        <taxon>Ecdysozoa</taxon>
        <taxon>Arthropoda</taxon>
        <taxon>Hexapoda</taxon>
        <taxon>Insecta</taxon>
        <taxon>Pterygota</taxon>
        <taxon>Palaeoptera</taxon>
        <taxon>Ephemeroptera</taxon>
        <taxon>Pisciforma</taxon>
        <taxon>Baetidae</taxon>
        <taxon>Cloeon</taxon>
    </lineage>
</organism>
<proteinExistence type="predicted"/>
<dbReference type="OrthoDB" id="10036956at2759"/>
<protein>
    <submittedName>
        <fullName evidence="1">Uncharacterized protein</fullName>
    </submittedName>
</protein>
<evidence type="ECO:0000313" key="1">
    <source>
        <dbReference type="EMBL" id="CAB3377829.1"/>
    </source>
</evidence>
<comment type="caution">
    <text evidence="1">The sequence shown here is derived from an EMBL/GenBank/DDBJ whole genome shotgun (WGS) entry which is preliminary data.</text>
</comment>
<sequence>MEVTKSDSTCTKANSVIVIKKLKQIVAEKVAKDFSLYLDEQASGKLCNDVKEIMCQILLQQTFPMLSNDIAVNSREFAKHVKILQLLLSDRTEEIELSSLLSIDPIEMRTEKHGELMKLIADHAPKIKSLTINEKRRLCPDNIDDAALEAICRLHSLQKLEIKTRSILFTDLTKICKSLRNLKYVNVRIIGFNNADLRDREDIALTRLCHRQLRKLQIVGNPDIPLTYKSRCSETPELRTLTVKPSKVQKHMQYTNITALKILWQENSKKISSLPKFPFLKTLLLIHFPRNDLVGQCLAEYGPQLIELQIKTTHHSLIPSLNINSFSSCLKLESLIMSNVELVAYSSVTTSFPQLKNFSWSLEKWVDTKLSCLAYILSSPKLESFSCYWNDNIDLNHLTEVTTLIDEQKIKLSHLASFAFRVKLDWNTNLSREIFGVLIDAASTLLYIQKDGKKNG</sequence>
<accession>A0A8S1DBN6</accession>